<evidence type="ECO:0000313" key="3">
    <source>
        <dbReference type="Proteomes" id="UP000838878"/>
    </source>
</evidence>
<evidence type="ECO:0000313" key="2">
    <source>
        <dbReference type="EMBL" id="CAH0712973.1"/>
    </source>
</evidence>
<gene>
    <name evidence="2" type="ORF">BINO364_LOCUS181</name>
</gene>
<accession>A0A8S4I0P9</accession>
<dbReference type="Gene3D" id="1.10.20.10">
    <property type="entry name" value="Histone, subunit A"/>
    <property type="match status" value="1"/>
</dbReference>
<feature type="compositionally biased region" description="Basic residues" evidence="1">
    <location>
        <begin position="76"/>
        <end position="121"/>
    </location>
</feature>
<dbReference type="InterPro" id="IPR009072">
    <property type="entry name" value="Histone-fold"/>
</dbReference>
<dbReference type="Proteomes" id="UP000838878">
    <property type="component" value="Chromosome 1"/>
</dbReference>
<dbReference type="SUPFAM" id="SSF47113">
    <property type="entry name" value="Histone-fold"/>
    <property type="match status" value="1"/>
</dbReference>
<feature type="region of interest" description="Disordered" evidence="1">
    <location>
        <begin position="76"/>
        <end position="128"/>
    </location>
</feature>
<sequence length="128" mass="14499">MLPTVEESRGYDFQDPANSEKWRGLFVNPLRKVLQNVHPTLNAEQSALEFVESLCLRLLAMLCAVPSPLTVQVHTHTRAHARPRAPTRAHARPRAHTRTQAHAHTRTQAHAHTHRHAHTRTHISLTST</sequence>
<keyword evidence="3" id="KW-1185">Reference proteome</keyword>
<dbReference type="OrthoDB" id="546434at2759"/>
<dbReference type="AlphaFoldDB" id="A0A8S4I0P9"/>
<protein>
    <submittedName>
        <fullName evidence="2">Uncharacterized protein</fullName>
    </submittedName>
</protein>
<proteinExistence type="predicted"/>
<feature type="non-terminal residue" evidence="2">
    <location>
        <position position="128"/>
    </location>
</feature>
<dbReference type="EMBL" id="OV170221">
    <property type="protein sequence ID" value="CAH0712973.1"/>
    <property type="molecule type" value="Genomic_DNA"/>
</dbReference>
<reference evidence="2" key="1">
    <citation type="submission" date="2021-12" db="EMBL/GenBank/DDBJ databases">
        <authorList>
            <person name="Martin H S."/>
        </authorList>
    </citation>
    <scope>NUCLEOTIDE SEQUENCE</scope>
</reference>
<name>A0A8S4I0P9_9NEOP</name>
<dbReference type="GO" id="GO:0046982">
    <property type="term" value="F:protein heterodimerization activity"/>
    <property type="evidence" value="ECO:0007669"/>
    <property type="project" value="InterPro"/>
</dbReference>
<evidence type="ECO:0000256" key="1">
    <source>
        <dbReference type="SAM" id="MobiDB-lite"/>
    </source>
</evidence>
<organism evidence="2 3">
    <name type="scientific">Brenthis ino</name>
    <name type="common">lesser marbled fritillary</name>
    <dbReference type="NCBI Taxonomy" id="405034"/>
    <lineage>
        <taxon>Eukaryota</taxon>
        <taxon>Metazoa</taxon>
        <taxon>Ecdysozoa</taxon>
        <taxon>Arthropoda</taxon>
        <taxon>Hexapoda</taxon>
        <taxon>Insecta</taxon>
        <taxon>Pterygota</taxon>
        <taxon>Neoptera</taxon>
        <taxon>Endopterygota</taxon>
        <taxon>Lepidoptera</taxon>
        <taxon>Glossata</taxon>
        <taxon>Ditrysia</taxon>
        <taxon>Papilionoidea</taxon>
        <taxon>Nymphalidae</taxon>
        <taxon>Heliconiinae</taxon>
        <taxon>Argynnini</taxon>
        <taxon>Brenthis</taxon>
    </lineage>
</organism>